<sequence>MGDMTAIRPPFTVAKLAEHWDVSDTFIYTEIHAGRLKAMRFGGKLYRIKPEAVEEYECRACLTESDVSLELEKTGQDIGHSASNGLTSGERTASRLGRMIERPQRPRLVSSGAKGR</sequence>
<comment type="caution">
    <text evidence="3">The sequence shown here is derived from an EMBL/GenBank/DDBJ whole genome shotgun (WGS) entry which is preliminary data.</text>
</comment>
<dbReference type="OrthoDB" id="7872598at2"/>
<dbReference type="GO" id="GO:0003677">
    <property type="term" value="F:DNA binding"/>
    <property type="evidence" value="ECO:0007669"/>
    <property type="project" value="UniProtKB-KW"/>
</dbReference>
<dbReference type="InterPro" id="IPR041657">
    <property type="entry name" value="HTH_17"/>
</dbReference>
<organism evidence="3 4">
    <name type="scientific">Sphingomonas crocodyli</name>
    <dbReference type="NCBI Taxonomy" id="1979270"/>
    <lineage>
        <taxon>Bacteria</taxon>
        <taxon>Pseudomonadati</taxon>
        <taxon>Pseudomonadota</taxon>
        <taxon>Alphaproteobacteria</taxon>
        <taxon>Sphingomonadales</taxon>
        <taxon>Sphingomonadaceae</taxon>
        <taxon>Sphingomonas</taxon>
    </lineage>
</organism>
<dbReference type="EMBL" id="SACN01000001">
    <property type="protein sequence ID" value="RVT93747.1"/>
    <property type="molecule type" value="Genomic_DNA"/>
</dbReference>
<evidence type="ECO:0000256" key="1">
    <source>
        <dbReference type="SAM" id="MobiDB-lite"/>
    </source>
</evidence>
<keyword evidence="4" id="KW-1185">Reference proteome</keyword>
<dbReference type="AlphaFoldDB" id="A0A437M840"/>
<proteinExistence type="predicted"/>
<dbReference type="Pfam" id="PF12728">
    <property type="entry name" value="HTH_17"/>
    <property type="match status" value="1"/>
</dbReference>
<evidence type="ECO:0000313" key="4">
    <source>
        <dbReference type="Proteomes" id="UP000282971"/>
    </source>
</evidence>
<accession>A0A437M840</accession>
<name>A0A437M840_9SPHN</name>
<dbReference type="InterPro" id="IPR010093">
    <property type="entry name" value="SinI_DNA-bd"/>
</dbReference>
<feature type="region of interest" description="Disordered" evidence="1">
    <location>
        <begin position="76"/>
        <end position="116"/>
    </location>
</feature>
<evidence type="ECO:0000313" key="3">
    <source>
        <dbReference type="EMBL" id="RVT93747.1"/>
    </source>
</evidence>
<keyword evidence="3" id="KW-0238">DNA-binding</keyword>
<feature type="compositionally biased region" description="Polar residues" evidence="1">
    <location>
        <begin position="81"/>
        <end position="91"/>
    </location>
</feature>
<feature type="domain" description="Helix-turn-helix" evidence="2">
    <location>
        <begin position="11"/>
        <end position="56"/>
    </location>
</feature>
<protein>
    <submittedName>
        <fullName evidence="3">DNA-binding protein</fullName>
    </submittedName>
</protein>
<dbReference type="NCBIfam" id="TIGR01764">
    <property type="entry name" value="excise"/>
    <property type="match status" value="1"/>
</dbReference>
<evidence type="ECO:0000259" key="2">
    <source>
        <dbReference type="Pfam" id="PF12728"/>
    </source>
</evidence>
<reference evidence="3 4" key="1">
    <citation type="submission" date="2019-01" db="EMBL/GenBank/DDBJ databases">
        <authorList>
            <person name="Chen W.-M."/>
        </authorList>
    </citation>
    <scope>NUCLEOTIDE SEQUENCE [LARGE SCALE GENOMIC DNA]</scope>
    <source>
        <strain evidence="3 4">CCP-7</strain>
    </source>
</reference>
<dbReference type="Proteomes" id="UP000282971">
    <property type="component" value="Unassembled WGS sequence"/>
</dbReference>
<gene>
    <name evidence="3" type="ORF">EOD43_07735</name>
</gene>